<reference evidence="4" key="1">
    <citation type="journal article" date="2019" name="Int. J. Syst. Evol. Microbiol.">
        <title>The Global Catalogue of Microorganisms (GCM) 10K type strain sequencing project: providing services to taxonomists for standard genome sequencing and annotation.</title>
        <authorList>
            <consortium name="The Broad Institute Genomics Platform"/>
            <consortium name="The Broad Institute Genome Sequencing Center for Infectious Disease"/>
            <person name="Wu L."/>
            <person name="Ma J."/>
        </authorList>
    </citation>
    <scope>NUCLEOTIDE SEQUENCE [LARGE SCALE GENOMIC DNA]</scope>
    <source>
        <strain evidence="4">KCTC 22437</strain>
    </source>
</reference>
<feature type="transmembrane region" description="Helical" evidence="1">
    <location>
        <begin position="43"/>
        <end position="67"/>
    </location>
</feature>
<feature type="transmembrane region" description="Helical" evidence="1">
    <location>
        <begin position="196"/>
        <end position="218"/>
    </location>
</feature>
<gene>
    <name evidence="3" type="ORF">ACFS5N_00120</name>
</gene>
<feature type="transmembrane region" description="Helical" evidence="1">
    <location>
        <begin position="260"/>
        <end position="282"/>
    </location>
</feature>
<sequence>MPSNEQPQLSDVLKADFFPSLDGLRGIAIILVVFSHLKFQPYIIFNGALGVDVFFVLSGFLITSLCIKEKNNNGDISLKKFYIRRALRIFPVAYLYLFLLAILNSIYHLDITWFQFLGAALYLTNASYFRAHSFSWFTGHFWSLAVEEQFYLIFPFLLKKQSKLYFGFIIFIVFILPILCYLQYQIPGLNKGLFYLLTHYFIKFQGIAIGCLFSILAFHKTLDSNTFFKYKLTVNIIAILLVFTLRYNDFFSINSVFNNFSISLLLGYLIVTNITPSTDFIFKGLNSKILTTIGKLSYSIYIWQSLFTSNGFVSNSNELPYIISHYPYNLIWIIVIPSCSYYFYEKFFLNLKNRFKANSKAAVRA</sequence>
<feature type="transmembrane region" description="Helical" evidence="1">
    <location>
        <begin position="87"/>
        <end position="107"/>
    </location>
</feature>
<dbReference type="EMBL" id="JBHUPD010000001">
    <property type="protein sequence ID" value="MFD2870848.1"/>
    <property type="molecule type" value="Genomic_DNA"/>
</dbReference>
<keyword evidence="4" id="KW-1185">Reference proteome</keyword>
<feature type="transmembrane region" description="Helical" evidence="1">
    <location>
        <begin position="289"/>
        <end position="306"/>
    </location>
</feature>
<feature type="transmembrane region" description="Helical" evidence="1">
    <location>
        <begin position="230"/>
        <end position="248"/>
    </location>
</feature>
<dbReference type="PANTHER" id="PTHR23028:SF53">
    <property type="entry name" value="ACYL_TRANSF_3 DOMAIN-CONTAINING PROTEIN"/>
    <property type="match status" value="1"/>
</dbReference>
<keyword evidence="3" id="KW-0808">Transferase</keyword>
<keyword evidence="1" id="KW-0812">Transmembrane</keyword>
<dbReference type="RefSeq" id="WP_377180944.1">
    <property type="nucleotide sequence ID" value="NZ_JBHUPD010000001.1"/>
</dbReference>
<evidence type="ECO:0000259" key="2">
    <source>
        <dbReference type="Pfam" id="PF01757"/>
    </source>
</evidence>
<evidence type="ECO:0000313" key="4">
    <source>
        <dbReference type="Proteomes" id="UP001597557"/>
    </source>
</evidence>
<name>A0ABW5Y669_9SPHI</name>
<dbReference type="Proteomes" id="UP001597557">
    <property type="component" value="Unassembled WGS sequence"/>
</dbReference>
<feature type="transmembrane region" description="Helical" evidence="1">
    <location>
        <begin position="326"/>
        <end position="344"/>
    </location>
</feature>
<dbReference type="GO" id="GO:0016746">
    <property type="term" value="F:acyltransferase activity"/>
    <property type="evidence" value="ECO:0007669"/>
    <property type="project" value="UniProtKB-KW"/>
</dbReference>
<dbReference type="Pfam" id="PF01757">
    <property type="entry name" value="Acyl_transf_3"/>
    <property type="match status" value="1"/>
</dbReference>
<organism evidence="3 4">
    <name type="scientific">Mucilaginibacter ximonensis</name>
    <dbReference type="NCBI Taxonomy" id="538021"/>
    <lineage>
        <taxon>Bacteria</taxon>
        <taxon>Pseudomonadati</taxon>
        <taxon>Bacteroidota</taxon>
        <taxon>Sphingobacteriia</taxon>
        <taxon>Sphingobacteriales</taxon>
        <taxon>Sphingobacteriaceae</taxon>
        <taxon>Mucilaginibacter</taxon>
    </lineage>
</organism>
<accession>A0ABW5Y669</accession>
<keyword evidence="1" id="KW-0472">Membrane</keyword>
<protein>
    <submittedName>
        <fullName evidence="3">Acyltransferase family protein</fullName>
        <ecNumber evidence="3">2.3.-.-</ecNumber>
    </submittedName>
</protein>
<dbReference type="EC" id="2.3.-.-" evidence="3"/>
<proteinExistence type="predicted"/>
<feature type="domain" description="Acyltransferase 3" evidence="2">
    <location>
        <begin position="19"/>
        <end position="308"/>
    </location>
</feature>
<keyword evidence="1" id="KW-1133">Transmembrane helix</keyword>
<evidence type="ECO:0000313" key="3">
    <source>
        <dbReference type="EMBL" id="MFD2870848.1"/>
    </source>
</evidence>
<comment type="caution">
    <text evidence="3">The sequence shown here is derived from an EMBL/GenBank/DDBJ whole genome shotgun (WGS) entry which is preliminary data.</text>
</comment>
<dbReference type="InterPro" id="IPR050879">
    <property type="entry name" value="Acyltransferase_3"/>
</dbReference>
<feature type="transmembrane region" description="Helical" evidence="1">
    <location>
        <begin position="164"/>
        <end position="184"/>
    </location>
</feature>
<dbReference type="PANTHER" id="PTHR23028">
    <property type="entry name" value="ACETYLTRANSFERASE"/>
    <property type="match status" value="1"/>
</dbReference>
<dbReference type="InterPro" id="IPR002656">
    <property type="entry name" value="Acyl_transf_3_dom"/>
</dbReference>
<keyword evidence="3" id="KW-0012">Acyltransferase</keyword>
<evidence type="ECO:0000256" key="1">
    <source>
        <dbReference type="SAM" id="Phobius"/>
    </source>
</evidence>